<feature type="compositionally biased region" description="Low complexity" evidence="1">
    <location>
        <begin position="85"/>
        <end position="105"/>
    </location>
</feature>
<reference evidence="2" key="1">
    <citation type="submission" date="2020-05" db="EMBL/GenBank/DDBJ databases">
        <authorList>
            <person name="Chiriac C."/>
            <person name="Salcher M."/>
            <person name="Ghai R."/>
            <person name="Kavagutti S V."/>
        </authorList>
    </citation>
    <scope>NUCLEOTIDE SEQUENCE</scope>
</reference>
<organism evidence="2">
    <name type="scientific">uncultured Caudovirales phage</name>
    <dbReference type="NCBI Taxonomy" id="2100421"/>
    <lineage>
        <taxon>Viruses</taxon>
        <taxon>Duplodnaviria</taxon>
        <taxon>Heunggongvirae</taxon>
        <taxon>Uroviricota</taxon>
        <taxon>Caudoviricetes</taxon>
        <taxon>Peduoviridae</taxon>
        <taxon>Maltschvirus</taxon>
        <taxon>Maltschvirus maltsch</taxon>
    </lineage>
</organism>
<evidence type="ECO:0000313" key="2">
    <source>
        <dbReference type="EMBL" id="CAB4220731.1"/>
    </source>
</evidence>
<dbReference type="EMBL" id="LR797503">
    <property type="protein sequence ID" value="CAB4220731.1"/>
    <property type="molecule type" value="Genomic_DNA"/>
</dbReference>
<evidence type="ECO:0000256" key="1">
    <source>
        <dbReference type="SAM" id="MobiDB-lite"/>
    </source>
</evidence>
<gene>
    <name evidence="2" type="ORF">UFOVP1636_34</name>
</gene>
<name>A0A6J5T174_9CAUD</name>
<feature type="region of interest" description="Disordered" evidence="1">
    <location>
        <begin position="69"/>
        <end position="113"/>
    </location>
</feature>
<protein>
    <submittedName>
        <fullName evidence="2">Uncharacterized protein</fullName>
    </submittedName>
</protein>
<sequence>MFKAIKEFFVGKPVEAAAPYKVEAPAPVAVVNAAEGSATQSAPVIAEVAAVTVETVASFSTVVSEGTAPVAETAPAEKPKRAAKPKAAAKPAAKPAAPKLTVVKTTKTKSKKA</sequence>
<proteinExistence type="predicted"/>
<accession>A0A6J5T174</accession>